<evidence type="ECO:0000313" key="14">
    <source>
        <dbReference type="Proteomes" id="UP000321638"/>
    </source>
</evidence>
<dbReference type="Gene3D" id="3.40.50.10330">
    <property type="entry name" value="Probable inorganic polyphosphate/atp-NAD kinase, domain 1"/>
    <property type="match status" value="1"/>
</dbReference>
<keyword evidence="9" id="KW-0443">Lipid metabolism</keyword>
<dbReference type="GO" id="GO:0005524">
    <property type="term" value="F:ATP binding"/>
    <property type="evidence" value="ECO:0007669"/>
    <property type="project" value="UniProtKB-KW"/>
</dbReference>
<evidence type="ECO:0000256" key="2">
    <source>
        <dbReference type="ARBA" id="ARBA00022516"/>
    </source>
</evidence>
<evidence type="ECO:0000256" key="9">
    <source>
        <dbReference type="ARBA" id="ARBA00023098"/>
    </source>
</evidence>
<evidence type="ECO:0000256" key="4">
    <source>
        <dbReference type="ARBA" id="ARBA00022723"/>
    </source>
</evidence>
<organism evidence="13 14">
    <name type="scientific">Vineibacter terrae</name>
    <dbReference type="NCBI Taxonomy" id="2586908"/>
    <lineage>
        <taxon>Bacteria</taxon>
        <taxon>Pseudomonadati</taxon>
        <taxon>Pseudomonadota</taxon>
        <taxon>Alphaproteobacteria</taxon>
        <taxon>Hyphomicrobiales</taxon>
        <taxon>Vineibacter</taxon>
    </lineage>
</organism>
<gene>
    <name evidence="13" type="ORF">FHP25_23985</name>
</gene>
<dbReference type="Gene3D" id="2.60.200.40">
    <property type="match status" value="1"/>
</dbReference>
<keyword evidence="2" id="KW-0444">Lipid biosynthesis</keyword>
<dbReference type="Pfam" id="PF00781">
    <property type="entry name" value="DAGK_cat"/>
    <property type="match status" value="1"/>
</dbReference>
<dbReference type="InterPro" id="IPR005218">
    <property type="entry name" value="Diacylglycerol/lipid_kinase"/>
</dbReference>
<keyword evidence="7" id="KW-0067">ATP-binding</keyword>
<evidence type="ECO:0000259" key="12">
    <source>
        <dbReference type="PROSITE" id="PS50146"/>
    </source>
</evidence>
<evidence type="ECO:0000256" key="10">
    <source>
        <dbReference type="ARBA" id="ARBA00023209"/>
    </source>
</evidence>
<evidence type="ECO:0000256" key="3">
    <source>
        <dbReference type="ARBA" id="ARBA00022679"/>
    </source>
</evidence>
<dbReference type="SUPFAM" id="SSF111331">
    <property type="entry name" value="NAD kinase/diacylglycerol kinase-like"/>
    <property type="match status" value="1"/>
</dbReference>
<evidence type="ECO:0000256" key="6">
    <source>
        <dbReference type="ARBA" id="ARBA00022777"/>
    </source>
</evidence>
<comment type="caution">
    <text evidence="13">The sequence shown here is derived from an EMBL/GenBank/DDBJ whole genome shotgun (WGS) entry which is preliminary data.</text>
</comment>
<dbReference type="InterPro" id="IPR016064">
    <property type="entry name" value="NAD/diacylglycerol_kinase_sf"/>
</dbReference>
<sequence length="307" mass="32452">MQPAAPLPIRRLLVIRNPTAGRRHPRVFDAVAAAVRARGLVVDIVDTEARGDAERLARDADAGRYDAVVAAGGDGTINEVVNGLMARPADDLALGIIALGTANVLAREIGVGTRIEALTAALVQGEATPIMVGRLADAAGACSCFLLMVGAGFDAHVVATVGTDLKRRFGKGAYVWRSLVEMIRYRDRRYRVTIDGRPYPAASAVVSNGRFYGGPFVVAPAADLRRPILSVCLFERGGRAQVVRYGAGLVTGRLPTMAGYRVIEATEVRIAGGEGDEPVQVDGDHTAALPVTVTVAPRRLRLLMPPA</sequence>
<dbReference type="GO" id="GO:0008654">
    <property type="term" value="P:phospholipid biosynthetic process"/>
    <property type="evidence" value="ECO:0007669"/>
    <property type="project" value="UniProtKB-KW"/>
</dbReference>
<evidence type="ECO:0000256" key="1">
    <source>
        <dbReference type="ARBA" id="ARBA00001946"/>
    </source>
</evidence>
<keyword evidence="11" id="KW-1208">Phospholipid metabolism</keyword>
<keyword evidence="14" id="KW-1185">Reference proteome</keyword>
<evidence type="ECO:0000256" key="5">
    <source>
        <dbReference type="ARBA" id="ARBA00022741"/>
    </source>
</evidence>
<name>A0A5C8PH46_9HYPH</name>
<dbReference type="Proteomes" id="UP000321638">
    <property type="component" value="Unassembled WGS sequence"/>
</dbReference>
<evidence type="ECO:0000256" key="11">
    <source>
        <dbReference type="ARBA" id="ARBA00023264"/>
    </source>
</evidence>
<dbReference type="PANTHER" id="PTHR12358:SF106">
    <property type="entry name" value="LIPID KINASE YEGS"/>
    <property type="match status" value="1"/>
</dbReference>
<dbReference type="Pfam" id="PF19279">
    <property type="entry name" value="YegS_C"/>
    <property type="match status" value="1"/>
</dbReference>
<dbReference type="InterPro" id="IPR045540">
    <property type="entry name" value="YegS/DAGK_C"/>
</dbReference>
<dbReference type="PROSITE" id="PS50146">
    <property type="entry name" value="DAGK"/>
    <property type="match status" value="1"/>
</dbReference>
<evidence type="ECO:0000256" key="8">
    <source>
        <dbReference type="ARBA" id="ARBA00022842"/>
    </source>
</evidence>
<dbReference type="NCBIfam" id="TIGR00147">
    <property type="entry name" value="YegS/Rv2252/BmrU family lipid kinase"/>
    <property type="match status" value="1"/>
</dbReference>
<dbReference type="SMART" id="SM00046">
    <property type="entry name" value="DAGKc"/>
    <property type="match status" value="1"/>
</dbReference>
<accession>A0A5C8PH46</accession>
<dbReference type="EMBL" id="VDUZ01000030">
    <property type="protein sequence ID" value="TXL72831.1"/>
    <property type="molecule type" value="Genomic_DNA"/>
</dbReference>
<keyword evidence="8" id="KW-0460">Magnesium</keyword>
<keyword evidence="3" id="KW-0808">Transferase</keyword>
<dbReference type="InterPro" id="IPR017438">
    <property type="entry name" value="ATP-NAD_kinase_N"/>
</dbReference>
<comment type="cofactor">
    <cofactor evidence="1">
        <name>Mg(2+)</name>
        <dbReference type="ChEBI" id="CHEBI:18420"/>
    </cofactor>
</comment>
<dbReference type="GO" id="GO:0046872">
    <property type="term" value="F:metal ion binding"/>
    <property type="evidence" value="ECO:0007669"/>
    <property type="project" value="UniProtKB-KW"/>
</dbReference>
<dbReference type="InterPro" id="IPR050187">
    <property type="entry name" value="Lipid_Phosphate_FormReg"/>
</dbReference>
<keyword evidence="10" id="KW-0594">Phospholipid biosynthesis</keyword>
<feature type="domain" description="DAGKc" evidence="12">
    <location>
        <begin position="7"/>
        <end position="139"/>
    </location>
</feature>
<dbReference type="OrthoDB" id="9815110at2"/>
<evidence type="ECO:0000313" key="13">
    <source>
        <dbReference type="EMBL" id="TXL72831.1"/>
    </source>
</evidence>
<dbReference type="GO" id="GO:0005886">
    <property type="term" value="C:plasma membrane"/>
    <property type="evidence" value="ECO:0007669"/>
    <property type="project" value="TreeGrafter"/>
</dbReference>
<reference evidence="13 14" key="1">
    <citation type="submission" date="2019-06" db="EMBL/GenBank/DDBJ databases">
        <title>New taxonomy in bacterial strain CC-CFT640, isolated from vineyard.</title>
        <authorList>
            <person name="Lin S.-Y."/>
            <person name="Tsai C.-F."/>
            <person name="Young C.-C."/>
        </authorList>
    </citation>
    <scope>NUCLEOTIDE SEQUENCE [LARGE SCALE GENOMIC DNA]</scope>
    <source>
        <strain evidence="13 14">CC-CFT640</strain>
    </source>
</reference>
<protein>
    <submittedName>
        <fullName evidence="13">YegS/Rv2252/BmrU family lipid kinase</fullName>
    </submittedName>
</protein>
<dbReference type="AlphaFoldDB" id="A0A5C8PH46"/>
<keyword evidence="4" id="KW-0479">Metal-binding</keyword>
<evidence type="ECO:0000256" key="7">
    <source>
        <dbReference type="ARBA" id="ARBA00022840"/>
    </source>
</evidence>
<proteinExistence type="predicted"/>
<keyword evidence="5" id="KW-0547">Nucleotide-binding</keyword>
<dbReference type="PANTHER" id="PTHR12358">
    <property type="entry name" value="SPHINGOSINE KINASE"/>
    <property type="match status" value="1"/>
</dbReference>
<keyword evidence="6 13" id="KW-0418">Kinase</keyword>
<dbReference type="GO" id="GO:0004143">
    <property type="term" value="F:ATP-dependent diacylglycerol kinase activity"/>
    <property type="evidence" value="ECO:0007669"/>
    <property type="project" value="TreeGrafter"/>
</dbReference>
<dbReference type="InterPro" id="IPR001206">
    <property type="entry name" value="Diacylglycerol_kinase_cat_dom"/>
</dbReference>